<comment type="caution">
    <text evidence="1">The sequence shown here is derived from an EMBL/GenBank/DDBJ whole genome shotgun (WGS) entry which is preliminary data.</text>
</comment>
<dbReference type="SUPFAM" id="SSF53098">
    <property type="entry name" value="Ribonuclease H-like"/>
    <property type="match status" value="1"/>
</dbReference>
<evidence type="ECO:0000313" key="1">
    <source>
        <dbReference type="EMBL" id="PXF44124.1"/>
    </source>
</evidence>
<organism evidence="1 2">
    <name type="scientific">Gracilariopsis chorda</name>
    <dbReference type="NCBI Taxonomy" id="448386"/>
    <lineage>
        <taxon>Eukaryota</taxon>
        <taxon>Rhodophyta</taxon>
        <taxon>Florideophyceae</taxon>
        <taxon>Rhodymeniophycidae</taxon>
        <taxon>Gracilariales</taxon>
        <taxon>Gracilariaceae</taxon>
        <taxon>Gracilariopsis</taxon>
    </lineage>
</organism>
<protein>
    <submittedName>
        <fullName evidence="1">Uncharacterized protein</fullName>
    </submittedName>
</protein>
<reference evidence="1 2" key="1">
    <citation type="journal article" date="2018" name="Mol. Biol. Evol.">
        <title>Analysis of the draft genome of the red seaweed Gracilariopsis chorda provides insights into genome size evolution in Rhodophyta.</title>
        <authorList>
            <person name="Lee J."/>
            <person name="Yang E.C."/>
            <person name="Graf L."/>
            <person name="Yang J.H."/>
            <person name="Qiu H."/>
            <person name="Zel Zion U."/>
            <person name="Chan C.X."/>
            <person name="Stephens T.G."/>
            <person name="Weber A.P.M."/>
            <person name="Boo G.H."/>
            <person name="Boo S.M."/>
            <person name="Kim K.M."/>
            <person name="Shin Y."/>
            <person name="Jung M."/>
            <person name="Lee S.J."/>
            <person name="Yim H.S."/>
            <person name="Lee J.H."/>
            <person name="Bhattacharya D."/>
            <person name="Yoon H.S."/>
        </authorList>
    </citation>
    <scope>NUCLEOTIDE SEQUENCE [LARGE SCALE GENOMIC DNA]</scope>
    <source>
        <strain evidence="1 2">SKKU-2015</strain>
        <tissue evidence="1">Whole body</tissue>
    </source>
</reference>
<sequence length="399" mass="45411">MDLSPIDDPSYDSQQHALLIEECQELTAPATSEAQSTGASSCPDNIAKVLSTNTQTHLYPKALEEFQIPLKYTIVPFPQKRTTKSIIFDTAVIAKSTTCEEKMWHCPFPRCSDKIKVGNIHSNITGHLKALHNMVSHRSRKLVHSNGMLKPRFSKNNQSSDYFVSCLDQKSEFNSSLHAGIIKRDVLDMYLATASLYKKQFLCVFQKTFLPEFHLNIDPWTLSLSRAKVFGVRIVVTDEQWCLQSKSLTVRHFDTCTTLLESGRLSGVLHLCYNKELMDFEVEPNNVMSSVSDSGSTVKRLGSKLLPGYWNWCMSHLLNCALVEAFGTSIPSWNVQSQSTRNFLKDLKKIVEHIIKSSSMRKRFEEGQYEATKKNLKLFSDVSHRWFSTVPLLQQFLKL</sequence>
<accession>A0A2V3IPY4</accession>
<name>A0A2V3IPY4_9FLOR</name>
<dbReference type="Proteomes" id="UP000247409">
    <property type="component" value="Unassembled WGS sequence"/>
</dbReference>
<keyword evidence="2" id="KW-1185">Reference proteome</keyword>
<evidence type="ECO:0000313" key="2">
    <source>
        <dbReference type="Proteomes" id="UP000247409"/>
    </source>
</evidence>
<dbReference type="AlphaFoldDB" id="A0A2V3IPY4"/>
<dbReference type="InterPro" id="IPR012337">
    <property type="entry name" value="RNaseH-like_sf"/>
</dbReference>
<gene>
    <name evidence="1" type="ORF">BWQ96_06097</name>
</gene>
<dbReference type="EMBL" id="NBIV01000101">
    <property type="protein sequence ID" value="PXF44124.1"/>
    <property type="molecule type" value="Genomic_DNA"/>
</dbReference>
<dbReference type="OrthoDB" id="162805at2759"/>
<proteinExistence type="predicted"/>